<keyword evidence="7" id="KW-0479">Metal-binding</keyword>
<evidence type="ECO:0000256" key="5">
    <source>
        <dbReference type="ARBA" id="ARBA00022670"/>
    </source>
</evidence>
<keyword evidence="12 13" id="KW-0472">Membrane</keyword>
<dbReference type="GO" id="GO:0006508">
    <property type="term" value="P:proteolysis"/>
    <property type="evidence" value="ECO:0007669"/>
    <property type="project" value="UniProtKB-KW"/>
</dbReference>
<evidence type="ECO:0000256" key="11">
    <source>
        <dbReference type="ARBA" id="ARBA00023049"/>
    </source>
</evidence>
<keyword evidence="11" id="KW-0482">Metalloprotease</keyword>
<dbReference type="GO" id="GO:0005886">
    <property type="term" value="C:plasma membrane"/>
    <property type="evidence" value="ECO:0007669"/>
    <property type="project" value="UniProtKB-SubCell"/>
</dbReference>
<evidence type="ECO:0000256" key="13">
    <source>
        <dbReference type="SAM" id="Phobius"/>
    </source>
</evidence>
<dbReference type="Pfam" id="PF02163">
    <property type="entry name" value="Peptidase_M50"/>
    <property type="match status" value="1"/>
</dbReference>
<dbReference type="RefSeq" id="WP_075582375.1">
    <property type="nucleotide sequence ID" value="NZ_JABAFG010000015.1"/>
</dbReference>
<keyword evidence="4" id="KW-1003">Cell membrane</keyword>
<protein>
    <submittedName>
        <fullName evidence="15">Site-2 protease family protein</fullName>
    </submittedName>
</protein>
<keyword evidence="9" id="KW-0862">Zinc</keyword>
<dbReference type="GO" id="GO:0046872">
    <property type="term" value="F:metal ion binding"/>
    <property type="evidence" value="ECO:0007669"/>
    <property type="project" value="UniProtKB-KW"/>
</dbReference>
<comment type="caution">
    <text evidence="15">The sequence shown here is derived from an EMBL/GenBank/DDBJ whole genome shotgun (WGS) entry which is preliminary data.</text>
</comment>
<reference evidence="15 16" key="1">
    <citation type="submission" date="2020-04" db="EMBL/GenBank/DDBJ databases">
        <authorList>
            <person name="Hitch T.C.A."/>
            <person name="Wylensek D."/>
            <person name="Clavel T."/>
        </authorList>
    </citation>
    <scope>NUCLEOTIDE SEQUENCE [LARGE SCALE GENOMIC DNA]</scope>
    <source>
        <strain evidence="15 16">Oil-RF-744-FAT-WT-6-1</strain>
    </source>
</reference>
<dbReference type="InterPro" id="IPR052348">
    <property type="entry name" value="Metallopeptidase_M50B"/>
</dbReference>
<keyword evidence="6 13" id="KW-0812">Transmembrane</keyword>
<dbReference type="AlphaFoldDB" id="A0A848C2M2"/>
<proteinExistence type="inferred from homology"/>
<dbReference type="PANTHER" id="PTHR35864:SF1">
    <property type="entry name" value="ZINC METALLOPROTEASE YWHC-RELATED"/>
    <property type="match status" value="1"/>
</dbReference>
<evidence type="ECO:0000256" key="4">
    <source>
        <dbReference type="ARBA" id="ARBA00022475"/>
    </source>
</evidence>
<feature type="transmembrane region" description="Helical" evidence="13">
    <location>
        <begin position="170"/>
        <end position="189"/>
    </location>
</feature>
<evidence type="ECO:0000256" key="1">
    <source>
        <dbReference type="ARBA" id="ARBA00001947"/>
    </source>
</evidence>
<dbReference type="Proteomes" id="UP000591071">
    <property type="component" value="Unassembled WGS sequence"/>
</dbReference>
<comment type="similarity">
    <text evidence="3">Belongs to the peptidase M50B family.</text>
</comment>
<comment type="subcellular location">
    <subcellularLocation>
        <location evidence="2">Cell membrane</location>
        <topology evidence="2">Multi-pass membrane protein</topology>
    </subcellularLocation>
</comment>
<dbReference type="GO" id="GO:0008237">
    <property type="term" value="F:metallopeptidase activity"/>
    <property type="evidence" value="ECO:0007669"/>
    <property type="project" value="UniProtKB-KW"/>
</dbReference>
<evidence type="ECO:0000313" key="16">
    <source>
        <dbReference type="Proteomes" id="UP000591071"/>
    </source>
</evidence>
<evidence type="ECO:0000256" key="8">
    <source>
        <dbReference type="ARBA" id="ARBA00022801"/>
    </source>
</evidence>
<dbReference type="CDD" id="cd06158">
    <property type="entry name" value="S2P-M50_like_1"/>
    <property type="match status" value="1"/>
</dbReference>
<sequence>MFHFDILSLVAAIPGLLMALVIHEYAHALIADKMGDSTPRMTGRLTLNPIAHIDPIGLIMLLVAQFGWAKPVMINANNFRNWRKGEICVSLAGPFANFILALVMFAIRMILYWSGIRMRSLDLVLDLIIIYNINFGIFNLIPLPPLDGSRLITVFLPTEWAIRLASVERYSFLLLIVLMATPVFSYILIPLQRLIYLIDYTIVQGLFYWIFA</sequence>
<evidence type="ECO:0000256" key="2">
    <source>
        <dbReference type="ARBA" id="ARBA00004651"/>
    </source>
</evidence>
<evidence type="ECO:0000256" key="12">
    <source>
        <dbReference type="ARBA" id="ARBA00023136"/>
    </source>
</evidence>
<feature type="transmembrane region" description="Helical" evidence="13">
    <location>
        <begin position="123"/>
        <end position="141"/>
    </location>
</feature>
<evidence type="ECO:0000259" key="14">
    <source>
        <dbReference type="Pfam" id="PF02163"/>
    </source>
</evidence>
<feature type="transmembrane region" description="Helical" evidence="13">
    <location>
        <begin position="6"/>
        <end position="26"/>
    </location>
</feature>
<dbReference type="PANTHER" id="PTHR35864">
    <property type="entry name" value="ZINC METALLOPROTEASE MJ0611-RELATED"/>
    <property type="match status" value="1"/>
</dbReference>
<feature type="transmembrane region" description="Helical" evidence="13">
    <location>
        <begin position="194"/>
        <end position="211"/>
    </location>
</feature>
<evidence type="ECO:0000256" key="6">
    <source>
        <dbReference type="ARBA" id="ARBA00022692"/>
    </source>
</evidence>
<comment type="cofactor">
    <cofactor evidence="1">
        <name>Zn(2+)</name>
        <dbReference type="ChEBI" id="CHEBI:29105"/>
    </cofactor>
</comment>
<feature type="domain" description="Peptidase M50" evidence="14">
    <location>
        <begin position="124"/>
        <end position="157"/>
    </location>
</feature>
<dbReference type="InterPro" id="IPR008915">
    <property type="entry name" value="Peptidase_M50"/>
</dbReference>
<evidence type="ECO:0000256" key="3">
    <source>
        <dbReference type="ARBA" id="ARBA00007931"/>
    </source>
</evidence>
<accession>A0A848C2M2</accession>
<dbReference type="EMBL" id="JABAFG010000015">
    <property type="protein sequence ID" value="NME28793.1"/>
    <property type="molecule type" value="Genomic_DNA"/>
</dbReference>
<keyword evidence="5 15" id="KW-0645">Protease</keyword>
<keyword evidence="8" id="KW-0378">Hydrolase</keyword>
<evidence type="ECO:0000256" key="9">
    <source>
        <dbReference type="ARBA" id="ARBA00022833"/>
    </source>
</evidence>
<dbReference type="InterPro" id="IPR044537">
    <property type="entry name" value="Rip2-like"/>
</dbReference>
<keyword evidence="10 13" id="KW-1133">Transmembrane helix</keyword>
<evidence type="ECO:0000256" key="7">
    <source>
        <dbReference type="ARBA" id="ARBA00022723"/>
    </source>
</evidence>
<evidence type="ECO:0000256" key="10">
    <source>
        <dbReference type="ARBA" id="ARBA00022989"/>
    </source>
</evidence>
<name>A0A848C2M2_9FIRM</name>
<gene>
    <name evidence="15" type="ORF">HF872_09210</name>
</gene>
<organism evidence="15 16">
    <name type="scientific">Megasphaera hexanoica</name>
    <dbReference type="NCBI Taxonomy" id="1675036"/>
    <lineage>
        <taxon>Bacteria</taxon>
        <taxon>Bacillati</taxon>
        <taxon>Bacillota</taxon>
        <taxon>Negativicutes</taxon>
        <taxon>Veillonellales</taxon>
        <taxon>Veillonellaceae</taxon>
        <taxon>Megasphaera</taxon>
    </lineage>
</organism>
<feature type="transmembrane region" description="Helical" evidence="13">
    <location>
        <begin position="47"/>
        <end position="69"/>
    </location>
</feature>
<feature type="transmembrane region" description="Helical" evidence="13">
    <location>
        <begin position="89"/>
        <end position="111"/>
    </location>
</feature>
<evidence type="ECO:0000313" key="15">
    <source>
        <dbReference type="EMBL" id="NME28793.1"/>
    </source>
</evidence>